<evidence type="ECO:0000256" key="3">
    <source>
        <dbReference type="ARBA" id="ARBA00023163"/>
    </source>
</evidence>
<dbReference type="InterPro" id="IPR036388">
    <property type="entry name" value="WH-like_DNA-bd_sf"/>
</dbReference>
<dbReference type="Proteomes" id="UP000320085">
    <property type="component" value="Unassembled WGS sequence"/>
</dbReference>
<protein>
    <submittedName>
        <fullName evidence="5">GntR family transcriptional regulator</fullName>
    </submittedName>
</protein>
<dbReference type="PROSITE" id="PS50949">
    <property type="entry name" value="HTH_GNTR"/>
    <property type="match status" value="1"/>
</dbReference>
<dbReference type="SUPFAM" id="SSF46785">
    <property type="entry name" value="Winged helix' DNA-binding domain"/>
    <property type="match status" value="1"/>
</dbReference>
<keyword evidence="1" id="KW-0805">Transcription regulation</keyword>
<dbReference type="Gene3D" id="1.10.10.10">
    <property type="entry name" value="Winged helix-like DNA-binding domain superfamily/Winged helix DNA-binding domain"/>
    <property type="match status" value="1"/>
</dbReference>
<dbReference type="InterPro" id="IPR000524">
    <property type="entry name" value="Tscrpt_reg_HTH_GntR"/>
</dbReference>
<dbReference type="GO" id="GO:0003700">
    <property type="term" value="F:DNA-binding transcription factor activity"/>
    <property type="evidence" value="ECO:0007669"/>
    <property type="project" value="InterPro"/>
</dbReference>
<dbReference type="OrthoDB" id="8680240at2"/>
<feature type="domain" description="HTH gntR-type" evidence="4">
    <location>
        <begin position="7"/>
        <end position="74"/>
    </location>
</feature>
<evidence type="ECO:0000256" key="2">
    <source>
        <dbReference type="ARBA" id="ARBA00023125"/>
    </source>
</evidence>
<dbReference type="SMART" id="SM00895">
    <property type="entry name" value="FCD"/>
    <property type="match status" value="1"/>
</dbReference>
<dbReference type="Pfam" id="PF00392">
    <property type="entry name" value="GntR"/>
    <property type="match status" value="1"/>
</dbReference>
<accession>A0A543PMB9</accession>
<dbReference type="Gene3D" id="1.20.120.530">
    <property type="entry name" value="GntR ligand-binding domain-like"/>
    <property type="match status" value="1"/>
</dbReference>
<dbReference type="InterPro" id="IPR008920">
    <property type="entry name" value="TF_FadR/GntR_C"/>
</dbReference>
<dbReference type="PANTHER" id="PTHR43537">
    <property type="entry name" value="TRANSCRIPTIONAL REGULATOR, GNTR FAMILY"/>
    <property type="match status" value="1"/>
</dbReference>
<dbReference type="EMBL" id="VFQF01000003">
    <property type="protein sequence ID" value="TQN45216.1"/>
    <property type="molecule type" value="Genomic_DNA"/>
</dbReference>
<dbReference type="GO" id="GO:0003677">
    <property type="term" value="F:DNA binding"/>
    <property type="evidence" value="ECO:0007669"/>
    <property type="project" value="UniProtKB-KW"/>
</dbReference>
<evidence type="ECO:0000313" key="6">
    <source>
        <dbReference type="Proteomes" id="UP000320085"/>
    </source>
</evidence>
<comment type="caution">
    <text evidence="5">The sequence shown here is derived from an EMBL/GenBank/DDBJ whole genome shotgun (WGS) entry which is preliminary data.</text>
</comment>
<dbReference type="AlphaFoldDB" id="A0A543PMB9"/>
<dbReference type="PANTHER" id="PTHR43537:SF24">
    <property type="entry name" value="GLUCONATE OPERON TRANSCRIPTIONAL REPRESSOR"/>
    <property type="match status" value="1"/>
</dbReference>
<sequence length="219" mass="24259">MERMRRASGGQLVYTELRRRILDLELEPGQRLYEPELAAELQVSRTPLREALRLLLAEDLLDQLPTGGMVVRPLSTEDIEELYGVRAALEGVMAAEAARRVTDAEAARLGDLVERNARHVGDAEDAMRAGHEFHLAIAAVARHGWAGRLHEQVDGHMSRYRAFTNQSQERRSAALAEHRAILAAIVGRDPESARARAEEHVLAARDVALEAIGGRLDAR</sequence>
<evidence type="ECO:0000259" key="4">
    <source>
        <dbReference type="PROSITE" id="PS50949"/>
    </source>
</evidence>
<dbReference type="SMART" id="SM00345">
    <property type="entry name" value="HTH_GNTR"/>
    <property type="match status" value="1"/>
</dbReference>
<dbReference type="InterPro" id="IPR036390">
    <property type="entry name" value="WH_DNA-bd_sf"/>
</dbReference>
<evidence type="ECO:0000313" key="5">
    <source>
        <dbReference type="EMBL" id="TQN45216.1"/>
    </source>
</evidence>
<dbReference type="InterPro" id="IPR011711">
    <property type="entry name" value="GntR_C"/>
</dbReference>
<proteinExistence type="predicted"/>
<name>A0A543PMB9_9MICO</name>
<gene>
    <name evidence="5" type="ORF">FHX52_4452</name>
</gene>
<organism evidence="5 6">
    <name type="scientific">Humibacillus xanthopallidus</name>
    <dbReference type="NCBI Taxonomy" id="412689"/>
    <lineage>
        <taxon>Bacteria</taxon>
        <taxon>Bacillati</taxon>
        <taxon>Actinomycetota</taxon>
        <taxon>Actinomycetes</taxon>
        <taxon>Micrococcales</taxon>
        <taxon>Intrasporangiaceae</taxon>
        <taxon>Humibacillus</taxon>
    </lineage>
</organism>
<dbReference type="Pfam" id="PF07729">
    <property type="entry name" value="FCD"/>
    <property type="match status" value="1"/>
</dbReference>
<reference evidence="5 6" key="1">
    <citation type="submission" date="2019-06" db="EMBL/GenBank/DDBJ databases">
        <title>Sequencing the genomes of 1000 actinobacteria strains.</title>
        <authorList>
            <person name="Klenk H.-P."/>
        </authorList>
    </citation>
    <scope>NUCLEOTIDE SEQUENCE [LARGE SCALE GENOMIC DNA]</scope>
    <source>
        <strain evidence="5 6">DSM 21776</strain>
    </source>
</reference>
<dbReference type="SUPFAM" id="SSF48008">
    <property type="entry name" value="GntR ligand-binding domain-like"/>
    <property type="match status" value="1"/>
</dbReference>
<evidence type="ECO:0000256" key="1">
    <source>
        <dbReference type="ARBA" id="ARBA00023015"/>
    </source>
</evidence>
<keyword evidence="3" id="KW-0804">Transcription</keyword>
<keyword evidence="2" id="KW-0238">DNA-binding</keyword>